<dbReference type="PANTHER" id="PTHR13162:SF8">
    <property type="entry name" value="CCR4-NOT TRANSCRIPTION COMPLEX SUBUNIT 1"/>
    <property type="match status" value="1"/>
</dbReference>
<keyword evidence="1" id="KW-0472">Membrane</keyword>
<dbReference type="GO" id="GO:0017148">
    <property type="term" value="P:negative regulation of translation"/>
    <property type="evidence" value="ECO:0007669"/>
    <property type="project" value="InterPro"/>
</dbReference>
<feature type="domain" description="CCR4-NOT transcription complex subunit 1" evidence="2">
    <location>
        <begin position="225"/>
        <end position="308"/>
    </location>
</feature>
<dbReference type="EMBL" id="JACBKZ010000014">
    <property type="protein sequence ID" value="KAF5931997.1"/>
    <property type="molecule type" value="Genomic_DNA"/>
</dbReference>
<name>A0A7J7FV48_CAMSI</name>
<dbReference type="SUPFAM" id="SSF52058">
    <property type="entry name" value="L domain-like"/>
    <property type="match status" value="1"/>
</dbReference>
<dbReference type="GO" id="GO:0000932">
    <property type="term" value="C:P-body"/>
    <property type="evidence" value="ECO:0007669"/>
    <property type="project" value="TreeGrafter"/>
</dbReference>
<dbReference type="GO" id="GO:0030015">
    <property type="term" value="C:CCR4-NOT core complex"/>
    <property type="evidence" value="ECO:0007669"/>
    <property type="project" value="InterPro"/>
</dbReference>
<feature type="transmembrane region" description="Helical" evidence="1">
    <location>
        <begin position="320"/>
        <end position="339"/>
    </location>
</feature>
<sequence length="374" mass="41452">MECRGIQQMPMGIAKCRWEFCPAGGALQDARNMLQYFGNFQKDKAVQTEAAEIWTPWFKIKNRDTKSSPNCSARPPTRALLHTGNHWPATTPLLATIVLARPILHYIMFSMLKPKELFFYVKPIPLTSSAPCDSLALDANNFSGPIPPSIGNLSNLSWLDLTDNQLNGTIAVSSGSTTGLDMQVKARHFGVSKKSSGSARLVMTTIIGMVFGYFIRVSFASIYLTKDYAMELDKTHICNAAHLMVASLAGSLAHVTCKEPLCGSISSQFRNSLQGLNIASELEQAVQLVTNDNLDLGCALIEQAATKNVRLLSIFFHKNAFMHIFIYLSVNAYVHFSVFDSHYAKLIMHAIIDWIGVAFLTCNNDILNYFIVLR</sequence>
<gene>
    <name evidence="3" type="ORF">HYC85_028168</name>
</gene>
<organism evidence="3 4">
    <name type="scientific">Camellia sinensis</name>
    <name type="common">Tea plant</name>
    <name type="synonym">Thea sinensis</name>
    <dbReference type="NCBI Taxonomy" id="4442"/>
    <lineage>
        <taxon>Eukaryota</taxon>
        <taxon>Viridiplantae</taxon>
        <taxon>Streptophyta</taxon>
        <taxon>Embryophyta</taxon>
        <taxon>Tracheophyta</taxon>
        <taxon>Spermatophyta</taxon>
        <taxon>Magnoliopsida</taxon>
        <taxon>eudicotyledons</taxon>
        <taxon>Gunneridae</taxon>
        <taxon>Pentapetalae</taxon>
        <taxon>asterids</taxon>
        <taxon>Ericales</taxon>
        <taxon>Theaceae</taxon>
        <taxon>Camellia</taxon>
    </lineage>
</organism>
<keyword evidence="4" id="KW-1185">Reference proteome</keyword>
<dbReference type="Pfam" id="PF12842">
    <property type="entry name" value="DUF3819"/>
    <property type="match status" value="1"/>
</dbReference>
<dbReference type="Gene3D" id="3.80.10.10">
    <property type="entry name" value="Ribonuclease Inhibitor"/>
    <property type="match status" value="1"/>
</dbReference>
<comment type="caution">
    <text evidence="3">The sequence shown here is derived from an EMBL/GenBank/DDBJ whole genome shotgun (WGS) entry which is preliminary data.</text>
</comment>
<reference evidence="3 4" key="2">
    <citation type="submission" date="2020-07" db="EMBL/GenBank/DDBJ databases">
        <title>Genome assembly of wild tea tree DASZ reveals pedigree and selection history of tea varieties.</title>
        <authorList>
            <person name="Zhang W."/>
        </authorList>
    </citation>
    <scope>NUCLEOTIDE SEQUENCE [LARGE SCALE GENOMIC DNA]</scope>
    <source>
        <strain evidence="4">cv. G240</strain>
        <tissue evidence="3">Leaf</tissue>
    </source>
</reference>
<dbReference type="GO" id="GO:0000288">
    <property type="term" value="P:nuclear-transcribed mRNA catabolic process, deadenylation-dependent decay"/>
    <property type="evidence" value="ECO:0007669"/>
    <property type="project" value="TreeGrafter"/>
</dbReference>
<evidence type="ECO:0000313" key="4">
    <source>
        <dbReference type="Proteomes" id="UP000593564"/>
    </source>
</evidence>
<protein>
    <recommendedName>
        <fullName evidence="2">CCR4-NOT transcription complex subunit 1 domain-containing protein</fullName>
    </recommendedName>
</protein>
<dbReference type="AlphaFoldDB" id="A0A7J7FV48"/>
<dbReference type="Proteomes" id="UP000593564">
    <property type="component" value="Unassembled WGS sequence"/>
</dbReference>
<evidence type="ECO:0000256" key="1">
    <source>
        <dbReference type="SAM" id="Phobius"/>
    </source>
</evidence>
<dbReference type="PANTHER" id="PTHR13162">
    <property type="entry name" value="CCR4-NOT TRANSCRIPTION COMPLEX"/>
    <property type="match status" value="1"/>
</dbReference>
<accession>A0A7J7FV48</accession>
<evidence type="ECO:0000259" key="2">
    <source>
        <dbReference type="Pfam" id="PF12842"/>
    </source>
</evidence>
<reference evidence="4" key="1">
    <citation type="journal article" date="2020" name="Nat. Commun.">
        <title>Genome assembly of wild tea tree DASZ reveals pedigree and selection history of tea varieties.</title>
        <authorList>
            <person name="Zhang W."/>
            <person name="Zhang Y."/>
            <person name="Qiu H."/>
            <person name="Guo Y."/>
            <person name="Wan H."/>
            <person name="Zhang X."/>
            <person name="Scossa F."/>
            <person name="Alseekh S."/>
            <person name="Zhang Q."/>
            <person name="Wang P."/>
            <person name="Xu L."/>
            <person name="Schmidt M.H."/>
            <person name="Jia X."/>
            <person name="Li D."/>
            <person name="Zhu A."/>
            <person name="Guo F."/>
            <person name="Chen W."/>
            <person name="Ni D."/>
            <person name="Usadel B."/>
            <person name="Fernie A.R."/>
            <person name="Wen W."/>
        </authorList>
    </citation>
    <scope>NUCLEOTIDE SEQUENCE [LARGE SCALE GENOMIC DNA]</scope>
    <source>
        <strain evidence="4">cv. G240</strain>
    </source>
</reference>
<dbReference type="InterPro" id="IPR024557">
    <property type="entry name" value="CNOT1_dom_4"/>
</dbReference>
<dbReference type="InterPro" id="IPR040398">
    <property type="entry name" value="Not1"/>
</dbReference>
<dbReference type="InterPro" id="IPR032675">
    <property type="entry name" value="LRR_dom_sf"/>
</dbReference>
<feature type="transmembrane region" description="Helical" evidence="1">
    <location>
        <begin position="351"/>
        <end position="371"/>
    </location>
</feature>
<proteinExistence type="predicted"/>
<feature type="transmembrane region" description="Helical" evidence="1">
    <location>
        <begin position="201"/>
        <end position="224"/>
    </location>
</feature>
<keyword evidence="1" id="KW-1133">Transmembrane helix</keyword>
<dbReference type="GO" id="GO:0060090">
    <property type="term" value="F:molecular adaptor activity"/>
    <property type="evidence" value="ECO:0007669"/>
    <property type="project" value="TreeGrafter"/>
</dbReference>
<evidence type="ECO:0000313" key="3">
    <source>
        <dbReference type="EMBL" id="KAF5931997.1"/>
    </source>
</evidence>
<keyword evidence="1" id="KW-0812">Transmembrane</keyword>